<protein>
    <submittedName>
        <fullName evidence="1">Uncharacterized protein</fullName>
    </submittedName>
</protein>
<reference evidence="1 2" key="1">
    <citation type="journal article" date="2018" name="Science">
        <title>The opium poppy genome and morphinan production.</title>
        <authorList>
            <person name="Guo L."/>
            <person name="Winzer T."/>
            <person name="Yang X."/>
            <person name="Li Y."/>
            <person name="Ning Z."/>
            <person name="He Z."/>
            <person name="Teodor R."/>
            <person name="Lu Y."/>
            <person name="Bowser T.A."/>
            <person name="Graham I.A."/>
            <person name="Ye K."/>
        </authorList>
    </citation>
    <scope>NUCLEOTIDE SEQUENCE [LARGE SCALE GENOMIC DNA]</scope>
    <source>
        <strain evidence="2">cv. HN1</strain>
        <tissue evidence="1">Leaves</tissue>
    </source>
</reference>
<accession>A0A4Y7KTY3</accession>
<evidence type="ECO:0000313" key="2">
    <source>
        <dbReference type="Proteomes" id="UP000316621"/>
    </source>
</evidence>
<name>A0A4Y7KTY3_PAPSO</name>
<gene>
    <name evidence="1" type="ORF">C5167_000925</name>
</gene>
<keyword evidence="2" id="KW-1185">Reference proteome</keyword>
<proteinExistence type="predicted"/>
<dbReference type="AlphaFoldDB" id="A0A4Y7KTY3"/>
<sequence>MQLMLTAINSRSAESLAVKRKKKYRMRGSGKKMPTPLHILHSSSSFFSSSKAQAQTFTRSRISAAPLMITDNLLNLTLSYFGSAGEYHHRLIRRPRRPLPNLKKLCEL</sequence>
<evidence type="ECO:0000313" key="1">
    <source>
        <dbReference type="EMBL" id="RZC76803.1"/>
    </source>
</evidence>
<dbReference type="Proteomes" id="UP000316621">
    <property type="component" value="Chromosome 9"/>
</dbReference>
<dbReference type="EMBL" id="CM010723">
    <property type="protein sequence ID" value="RZC76803.1"/>
    <property type="molecule type" value="Genomic_DNA"/>
</dbReference>
<organism evidence="1 2">
    <name type="scientific">Papaver somniferum</name>
    <name type="common">Opium poppy</name>
    <dbReference type="NCBI Taxonomy" id="3469"/>
    <lineage>
        <taxon>Eukaryota</taxon>
        <taxon>Viridiplantae</taxon>
        <taxon>Streptophyta</taxon>
        <taxon>Embryophyta</taxon>
        <taxon>Tracheophyta</taxon>
        <taxon>Spermatophyta</taxon>
        <taxon>Magnoliopsida</taxon>
        <taxon>Ranunculales</taxon>
        <taxon>Papaveraceae</taxon>
        <taxon>Papaveroideae</taxon>
        <taxon>Papaver</taxon>
    </lineage>
</organism>
<dbReference type="Gramene" id="RZC76803">
    <property type="protein sequence ID" value="RZC76803"/>
    <property type="gene ID" value="C5167_000925"/>
</dbReference>